<comment type="similarity">
    <text evidence="3">Belongs to the Nudix hydrolase family. NudK subfamily.</text>
</comment>
<evidence type="ECO:0000256" key="1">
    <source>
        <dbReference type="ARBA" id="ARBA00000847"/>
    </source>
</evidence>
<name>A0ABX6K7R5_SALCS</name>
<evidence type="ECO:0000313" key="9">
    <source>
        <dbReference type="EMBL" id="QIR07572.1"/>
    </source>
</evidence>
<sequence>MKETIYHQWKRLSLVETQTVLPDGRNHRHHVIRHPGAAVILPILEDGRLVLLNQFRPAVNQWLLEAPAGTLEGDECSLEGAKRELEEETGYQATSWHSLGSALPVPGFCDEVQHFYLASGLTQTEMNLDDDEFIQLRLMTVAEARARIASGEINDNKTVALIARADYQGLLPQPQS</sequence>
<dbReference type="SUPFAM" id="SSF55811">
    <property type="entry name" value="Nudix"/>
    <property type="match status" value="1"/>
</dbReference>
<keyword evidence="10" id="KW-1185">Reference proteome</keyword>
<dbReference type="RefSeq" id="WP_167315150.1">
    <property type="nucleotide sequence ID" value="NZ_CP050267.1"/>
</dbReference>
<gene>
    <name evidence="9" type="ORF">HBA18_14230</name>
</gene>
<protein>
    <recommendedName>
        <fullName evidence="4">GDP-mannose pyrophosphatase</fullName>
    </recommendedName>
    <alternativeName>
        <fullName evidence="6">GDP-mannose hydrolase</fullName>
    </alternativeName>
    <alternativeName>
        <fullName evidence="7">GDPMK</fullName>
    </alternativeName>
</protein>
<dbReference type="InterPro" id="IPR000086">
    <property type="entry name" value="NUDIX_hydrolase_dom"/>
</dbReference>
<evidence type="ECO:0000256" key="7">
    <source>
        <dbReference type="ARBA" id="ARBA00032272"/>
    </source>
</evidence>
<comment type="catalytic activity">
    <reaction evidence="1">
        <text>GDP-alpha-D-mannose + H2O = alpha-D-mannose 1-phosphate + GMP + 2 H(+)</text>
        <dbReference type="Rhea" id="RHEA:27978"/>
        <dbReference type="ChEBI" id="CHEBI:15377"/>
        <dbReference type="ChEBI" id="CHEBI:15378"/>
        <dbReference type="ChEBI" id="CHEBI:57527"/>
        <dbReference type="ChEBI" id="CHEBI:58115"/>
        <dbReference type="ChEBI" id="CHEBI:58409"/>
    </reaction>
</comment>
<evidence type="ECO:0000259" key="8">
    <source>
        <dbReference type="PROSITE" id="PS51462"/>
    </source>
</evidence>
<dbReference type="Proteomes" id="UP000501408">
    <property type="component" value="Chromosome 2"/>
</dbReference>
<dbReference type="PANTHER" id="PTHR11839:SF18">
    <property type="entry name" value="NUDIX HYDROLASE DOMAIN-CONTAINING PROTEIN"/>
    <property type="match status" value="1"/>
</dbReference>
<evidence type="ECO:0000256" key="6">
    <source>
        <dbReference type="ARBA" id="ARBA00032162"/>
    </source>
</evidence>
<accession>A0ABX6K7R5</accession>
<dbReference type="EMBL" id="CP050267">
    <property type="protein sequence ID" value="QIR07572.1"/>
    <property type="molecule type" value="Genomic_DNA"/>
</dbReference>
<evidence type="ECO:0000256" key="5">
    <source>
        <dbReference type="ARBA" id="ARBA00022801"/>
    </source>
</evidence>
<organism evidence="9 10">
    <name type="scientific">Salinivibrio costicola</name>
    <name type="common">Vibrio costicola</name>
    <dbReference type="NCBI Taxonomy" id="51367"/>
    <lineage>
        <taxon>Bacteria</taxon>
        <taxon>Pseudomonadati</taxon>
        <taxon>Pseudomonadota</taxon>
        <taxon>Gammaproteobacteria</taxon>
        <taxon>Vibrionales</taxon>
        <taxon>Vibrionaceae</taxon>
        <taxon>Salinivibrio</taxon>
    </lineage>
</organism>
<comment type="cofactor">
    <cofactor evidence="2">
        <name>Mg(2+)</name>
        <dbReference type="ChEBI" id="CHEBI:18420"/>
    </cofactor>
</comment>
<dbReference type="CDD" id="cd03424">
    <property type="entry name" value="NUDIX_ADPRase_Nudt5_UGPPase_Nudt14"/>
    <property type="match status" value="1"/>
</dbReference>
<evidence type="ECO:0000256" key="4">
    <source>
        <dbReference type="ARBA" id="ARBA00016377"/>
    </source>
</evidence>
<dbReference type="PROSITE" id="PS51462">
    <property type="entry name" value="NUDIX"/>
    <property type="match status" value="1"/>
</dbReference>
<dbReference type="InterPro" id="IPR020084">
    <property type="entry name" value="NUDIX_hydrolase_CS"/>
</dbReference>
<dbReference type="InterPro" id="IPR015797">
    <property type="entry name" value="NUDIX_hydrolase-like_dom_sf"/>
</dbReference>
<dbReference type="GO" id="GO:0016787">
    <property type="term" value="F:hydrolase activity"/>
    <property type="evidence" value="ECO:0007669"/>
    <property type="project" value="UniProtKB-KW"/>
</dbReference>
<evidence type="ECO:0000256" key="3">
    <source>
        <dbReference type="ARBA" id="ARBA00007275"/>
    </source>
</evidence>
<dbReference type="Gene3D" id="3.90.79.10">
    <property type="entry name" value="Nucleoside Triphosphate Pyrophosphohydrolase"/>
    <property type="match status" value="1"/>
</dbReference>
<reference evidence="9 10" key="1">
    <citation type="submission" date="2020-03" db="EMBL/GenBank/DDBJ databases">
        <title>Genome mining reveals the biosynthetic pathways of PHA and ectoines of the halophilic strain Salinivibrio costicola M318 isolated from fermented shrimp paste.</title>
        <authorList>
            <person name="Doan T.V."/>
            <person name="Tran L.T."/>
            <person name="Trieu T.A."/>
            <person name="Nguyen Q.V."/>
            <person name="Quach T.N."/>
            <person name="Phi T.Q."/>
            <person name="Kumar S."/>
        </authorList>
    </citation>
    <scope>NUCLEOTIDE SEQUENCE [LARGE SCALE GENOMIC DNA]</scope>
    <source>
        <strain evidence="9 10">M318</strain>
    </source>
</reference>
<keyword evidence="5 9" id="KW-0378">Hydrolase</keyword>
<dbReference type="PANTHER" id="PTHR11839">
    <property type="entry name" value="UDP/ADP-SUGAR PYROPHOSPHATASE"/>
    <property type="match status" value="1"/>
</dbReference>
<evidence type="ECO:0000313" key="10">
    <source>
        <dbReference type="Proteomes" id="UP000501408"/>
    </source>
</evidence>
<feature type="domain" description="Nudix hydrolase" evidence="8">
    <location>
        <begin position="32"/>
        <end position="161"/>
    </location>
</feature>
<dbReference type="Pfam" id="PF00293">
    <property type="entry name" value="NUDIX"/>
    <property type="match status" value="1"/>
</dbReference>
<proteinExistence type="inferred from homology"/>
<evidence type="ECO:0000256" key="2">
    <source>
        <dbReference type="ARBA" id="ARBA00001946"/>
    </source>
</evidence>
<dbReference type="PROSITE" id="PS00893">
    <property type="entry name" value="NUDIX_BOX"/>
    <property type="match status" value="1"/>
</dbReference>